<protein>
    <submittedName>
        <fullName evidence="7">Sigma-70 family RNA polymerase sigma factor</fullName>
    </submittedName>
</protein>
<keyword evidence="2" id="KW-0805">Transcription regulation</keyword>
<evidence type="ECO:0000313" key="7">
    <source>
        <dbReference type="EMBL" id="HIR54841.1"/>
    </source>
</evidence>
<reference evidence="7" key="1">
    <citation type="submission" date="2020-10" db="EMBL/GenBank/DDBJ databases">
        <authorList>
            <person name="Gilroy R."/>
        </authorList>
    </citation>
    <scope>NUCLEOTIDE SEQUENCE</scope>
    <source>
        <strain evidence="7">ChiGjej3B3-7149</strain>
    </source>
</reference>
<sequence>MEDREIVALYHARDEGAISETAAKYGAFCLRIALNLLGIREDADECVNDTYLAAWRRMPPELPASLRAFLGRITRNLSISRYRQTRARKRYAGMEALLSELDDCVPSPATVEQTLDAMELTRHIEAWLGALPERERRLFLRRYWYGEALSELAAQEGERPARLAQLMLRLRRSLRAHLEAEGAEI</sequence>
<evidence type="ECO:0000256" key="3">
    <source>
        <dbReference type="ARBA" id="ARBA00023082"/>
    </source>
</evidence>
<dbReference type="Proteomes" id="UP000824238">
    <property type="component" value="Unassembled WGS sequence"/>
</dbReference>
<dbReference type="InterPro" id="IPR013324">
    <property type="entry name" value="RNA_pol_sigma_r3/r4-like"/>
</dbReference>
<dbReference type="AlphaFoldDB" id="A0A9D1DL65"/>
<dbReference type="SUPFAM" id="SSF88946">
    <property type="entry name" value="Sigma2 domain of RNA polymerase sigma factors"/>
    <property type="match status" value="1"/>
</dbReference>
<comment type="caution">
    <text evidence="7">The sequence shown here is derived from an EMBL/GenBank/DDBJ whole genome shotgun (WGS) entry which is preliminary data.</text>
</comment>
<accession>A0A9D1DL65</accession>
<comment type="similarity">
    <text evidence="1">Belongs to the sigma-70 factor family. ECF subfamily.</text>
</comment>
<keyword evidence="4" id="KW-0238">DNA-binding</keyword>
<evidence type="ECO:0000256" key="2">
    <source>
        <dbReference type="ARBA" id="ARBA00023015"/>
    </source>
</evidence>
<keyword evidence="5" id="KW-0804">Transcription</keyword>
<dbReference type="EMBL" id="DVHH01000114">
    <property type="protein sequence ID" value="HIR54841.1"/>
    <property type="molecule type" value="Genomic_DNA"/>
</dbReference>
<dbReference type="Gene3D" id="1.10.1740.10">
    <property type="match status" value="1"/>
</dbReference>
<name>A0A9D1DL65_9FIRM</name>
<keyword evidence="3" id="KW-0731">Sigma factor</keyword>
<dbReference type="GO" id="GO:0006352">
    <property type="term" value="P:DNA-templated transcription initiation"/>
    <property type="evidence" value="ECO:0007669"/>
    <property type="project" value="InterPro"/>
</dbReference>
<dbReference type="SUPFAM" id="SSF88659">
    <property type="entry name" value="Sigma3 and sigma4 domains of RNA polymerase sigma factors"/>
    <property type="match status" value="1"/>
</dbReference>
<dbReference type="Gene3D" id="1.10.10.10">
    <property type="entry name" value="Winged helix-like DNA-binding domain superfamily/Winged helix DNA-binding domain"/>
    <property type="match status" value="1"/>
</dbReference>
<dbReference type="Pfam" id="PF04542">
    <property type="entry name" value="Sigma70_r2"/>
    <property type="match status" value="1"/>
</dbReference>
<dbReference type="NCBIfam" id="TIGR02937">
    <property type="entry name" value="sigma70-ECF"/>
    <property type="match status" value="1"/>
</dbReference>
<evidence type="ECO:0000256" key="5">
    <source>
        <dbReference type="ARBA" id="ARBA00023163"/>
    </source>
</evidence>
<reference evidence="7" key="2">
    <citation type="journal article" date="2021" name="PeerJ">
        <title>Extensive microbial diversity within the chicken gut microbiome revealed by metagenomics and culture.</title>
        <authorList>
            <person name="Gilroy R."/>
            <person name="Ravi A."/>
            <person name="Getino M."/>
            <person name="Pursley I."/>
            <person name="Horton D.L."/>
            <person name="Alikhan N.F."/>
            <person name="Baker D."/>
            <person name="Gharbi K."/>
            <person name="Hall N."/>
            <person name="Watson M."/>
            <person name="Adriaenssens E.M."/>
            <person name="Foster-Nyarko E."/>
            <person name="Jarju S."/>
            <person name="Secka A."/>
            <person name="Antonio M."/>
            <person name="Oren A."/>
            <person name="Chaudhuri R.R."/>
            <person name="La Ragione R."/>
            <person name="Hildebrand F."/>
            <person name="Pallen M.J."/>
        </authorList>
    </citation>
    <scope>NUCLEOTIDE SEQUENCE</scope>
    <source>
        <strain evidence="7">ChiGjej3B3-7149</strain>
    </source>
</reference>
<organism evidence="7 8">
    <name type="scientific">Candidatus Scatomorpha intestinigallinarum</name>
    <dbReference type="NCBI Taxonomy" id="2840923"/>
    <lineage>
        <taxon>Bacteria</taxon>
        <taxon>Bacillati</taxon>
        <taxon>Bacillota</taxon>
        <taxon>Clostridia</taxon>
        <taxon>Eubacteriales</taxon>
        <taxon>Candidatus Scatomorpha</taxon>
    </lineage>
</organism>
<dbReference type="PANTHER" id="PTHR43133">
    <property type="entry name" value="RNA POLYMERASE ECF-TYPE SIGMA FACTO"/>
    <property type="match status" value="1"/>
</dbReference>
<proteinExistence type="inferred from homology"/>
<dbReference type="InterPro" id="IPR014284">
    <property type="entry name" value="RNA_pol_sigma-70_dom"/>
</dbReference>
<evidence type="ECO:0000259" key="6">
    <source>
        <dbReference type="Pfam" id="PF04542"/>
    </source>
</evidence>
<evidence type="ECO:0000256" key="4">
    <source>
        <dbReference type="ARBA" id="ARBA00023125"/>
    </source>
</evidence>
<evidence type="ECO:0000313" key="8">
    <source>
        <dbReference type="Proteomes" id="UP000824238"/>
    </source>
</evidence>
<feature type="domain" description="RNA polymerase sigma-70 region 2" evidence="6">
    <location>
        <begin position="24"/>
        <end position="86"/>
    </location>
</feature>
<dbReference type="InterPro" id="IPR039425">
    <property type="entry name" value="RNA_pol_sigma-70-like"/>
</dbReference>
<dbReference type="InterPro" id="IPR036388">
    <property type="entry name" value="WH-like_DNA-bd_sf"/>
</dbReference>
<dbReference type="GO" id="GO:0003677">
    <property type="term" value="F:DNA binding"/>
    <property type="evidence" value="ECO:0007669"/>
    <property type="project" value="UniProtKB-KW"/>
</dbReference>
<gene>
    <name evidence="7" type="ORF">IAD36_04475</name>
</gene>
<dbReference type="InterPro" id="IPR007627">
    <property type="entry name" value="RNA_pol_sigma70_r2"/>
</dbReference>
<evidence type="ECO:0000256" key="1">
    <source>
        <dbReference type="ARBA" id="ARBA00010641"/>
    </source>
</evidence>
<dbReference type="PANTHER" id="PTHR43133:SF8">
    <property type="entry name" value="RNA POLYMERASE SIGMA FACTOR HI_1459-RELATED"/>
    <property type="match status" value="1"/>
</dbReference>
<dbReference type="InterPro" id="IPR013325">
    <property type="entry name" value="RNA_pol_sigma_r2"/>
</dbReference>
<dbReference type="GO" id="GO:0016987">
    <property type="term" value="F:sigma factor activity"/>
    <property type="evidence" value="ECO:0007669"/>
    <property type="project" value="UniProtKB-KW"/>
</dbReference>